<dbReference type="Proteomes" id="UP000218811">
    <property type="component" value="Unassembled WGS sequence"/>
</dbReference>
<keyword evidence="1" id="KW-0812">Transmembrane</keyword>
<proteinExistence type="predicted"/>
<feature type="transmembrane region" description="Helical" evidence="1">
    <location>
        <begin position="209"/>
        <end position="231"/>
    </location>
</feature>
<name>A0A2H3K2E6_WOLCO</name>
<dbReference type="OMA" id="EHAYYIG"/>
<feature type="transmembrane region" description="Helical" evidence="1">
    <location>
        <begin position="137"/>
        <end position="159"/>
    </location>
</feature>
<feature type="transmembrane region" description="Helical" evidence="1">
    <location>
        <begin position="180"/>
        <end position="203"/>
    </location>
</feature>
<evidence type="ECO:0000256" key="1">
    <source>
        <dbReference type="SAM" id="Phobius"/>
    </source>
</evidence>
<feature type="transmembrane region" description="Helical" evidence="1">
    <location>
        <begin position="98"/>
        <end position="117"/>
    </location>
</feature>
<keyword evidence="1" id="KW-0472">Membrane</keyword>
<dbReference type="OrthoDB" id="2796825at2759"/>
<protein>
    <submittedName>
        <fullName evidence="2">Uncharacterized protein</fullName>
    </submittedName>
</protein>
<dbReference type="EMBL" id="KB468135">
    <property type="protein sequence ID" value="PCH43214.1"/>
    <property type="molecule type" value="Genomic_DNA"/>
</dbReference>
<feature type="non-terminal residue" evidence="2">
    <location>
        <position position="274"/>
    </location>
</feature>
<sequence>MRNLLSNRRKTKNDKFLVFFSTALLLLITIYVAVQSVFGEEMWIVNASFPGGQDAYLAEYASVWYQTMGTTASFILNLLADALMIFRCHVIYNDYRVLILPCIVYLGTVALGILLLYTSGVPSGDYFAGLAAKAGVAYYSTTIALNVISTSLICGRIAFFARQMRSDLNLAASSAYVNAVAIIIESALPYTLCGVAFIVSYGLGNGLEILFLSLYIMFTCISPQLIVMRVISGRAWTRQQAARTLSIVSSFGASQTMVRSAAMETSSESNGGGN</sequence>
<gene>
    <name evidence="2" type="ORF">WOLCODRAFT_121651</name>
</gene>
<keyword evidence="1" id="KW-1133">Transmembrane helix</keyword>
<feature type="transmembrane region" description="Helical" evidence="1">
    <location>
        <begin position="63"/>
        <end position="86"/>
    </location>
</feature>
<keyword evidence="3" id="KW-1185">Reference proteome</keyword>
<dbReference type="AlphaFoldDB" id="A0A2H3K2E6"/>
<reference evidence="2 3" key="1">
    <citation type="journal article" date="2012" name="Science">
        <title>The Paleozoic origin of enzymatic lignin decomposition reconstructed from 31 fungal genomes.</title>
        <authorList>
            <person name="Floudas D."/>
            <person name="Binder M."/>
            <person name="Riley R."/>
            <person name="Barry K."/>
            <person name="Blanchette R.A."/>
            <person name="Henrissat B."/>
            <person name="Martinez A.T."/>
            <person name="Otillar R."/>
            <person name="Spatafora J.W."/>
            <person name="Yadav J.S."/>
            <person name="Aerts A."/>
            <person name="Benoit I."/>
            <person name="Boyd A."/>
            <person name="Carlson A."/>
            <person name="Copeland A."/>
            <person name="Coutinho P.M."/>
            <person name="de Vries R.P."/>
            <person name="Ferreira P."/>
            <person name="Findley K."/>
            <person name="Foster B."/>
            <person name="Gaskell J."/>
            <person name="Glotzer D."/>
            <person name="Gorecki P."/>
            <person name="Heitman J."/>
            <person name="Hesse C."/>
            <person name="Hori C."/>
            <person name="Igarashi K."/>
            <person name="Jurgens J.A."/>
            <person name="Kallen N."/>
            <person name="Kersten P."/>
            <person name="Kohler A."/>
            <person name="Kuees U."/>
            <person name="Kumar T.K.A."/>
            <person name="Kuo A."/>
            <person name="LaButti K."/>
            <person name="Larrondo L.F."/>
            <person name="Lindquist E."/>
            <person name="Ling A."/>
            <person name="Lombard V."/>
            <person name="Lucas S."/>
            <person name="Lundell T."/>
            <person name="Martin R."/>
            <person name="McLaughlin D.J."/>
            <person name="Morgenstern I."/>
            <person name="Morin E."/>
            <person name="Murat C."/>
            <person name="Nagy L.G."/>
            <person name="Nolan M."/>
            <person name="Ohm R.A."/>
            <person name="Patyshakuliyeva A."/>
            <person name="Rokas A."/>
            <person name="Ruiz-Duenas F.J."/>
            <person name="Sabat G."/>
            <person name="Salamov A."/>
            <person name="Samejima M."/>
            <person name="Schmutz J."/>
            <person name="Slot J.C."/>
            <person name="St John F."/>
            <person name="Stenlid J."/>
            <person name="Sun H."/>
            <person name="Sun S."/>
            <person name="Syed K."/>
            <person name="Tsang A."/>
            <person name="Wiebenga A."/>
            <person name="Young D."/>
            <person name="Pisabarro A."/>
            <person name="Eastwood D.C."/>
            <person name="Martin F."/>
            <person name="Cullen D."/>
            <person name="Grigoriev I.V."/>
            <person name="Hibbett D.S."/>
        </authorList>
    </citation>
    <scope>NUCLEOTIDE SEQUENCE [LARGE SCALE GENOMIC DNA]</scope>
    <source>
        <strain evidence="2 3">MD-104</strain>
    </source>
</reference>
<evidence type="ECO:0000313" key="2">
    <source>
        <dbReference type="EMBL" id="PCH43214.1"/>
    </source>
</evidence>
<organism evidence="2 3">
    <name type="scientific">Wolfiporia cocos (strain MD-104)</name>
    <name type="common">Brown rot fungus</name>
    <dbReference type="NCBI Taxonomy" id="742152"/>
    <lineage>
        <taxon>Eukaryota</taxon>
        <taxon>Fungi</taxon>
        <taxon>Dikarya</taxon>
        <taxon>Basidiomycota</taxon>
        <taxon>Agaricomycotina</taxon>
        <taxon>Agaricomycetes</taxon>
        <taxon>Polyporales</taxon>
        <taxon>Phaeolaceae</taxon>
        <taxon>Wolfiporia</taxon>
    </lineage>
</organism>
<accession>A0A2H3K2E6</accession>
<evidence type="ECO:0000313" key="3">
    <source>
        <dbReference type="Proteomes" id="UP000218811"/>
    </source>
</evidence>